<dbReference type="InterPro" id="IPR050297">
    <property type="entry name" value="LipidA_mod_glycosyltrf_83"/>
</dbReference>
<keyword evidence="5 9" id="KW-0812">Transmembrane</keyword>
<organism evidence="11">
    <name type="scientific">Symploca sp. SIO1C4</name>
    <dbReference type="NCBI Taxonomy" id="2607765"/>
    <lineage>
        <taxon>Bacteria</taxon>
        <taxon>Bacillati</taxon>
        <taxon>Cyanobacteriota</taxon>
        <taxon>Cyanophyceae</taxon>
        <taxon>Coleofasciculales</taxon>
        <taxon>Coleofasciculaceae</taxon>
        <taxon>Symploca</taxon>
    </lineage>
</organism>
<dbReference type="GO" id="GO:0016763">
    <property type="term" value="F:pentosyltransferase activity"/>
    <property type="evidence" value="ECO:0007669"/>
    <property type="project" value="TreeGrafter"/>
</dbReference>
<dbReference type="Pfam" id="PF13231">
    <property type="entry name" value="PMT_2"/>
    <property type="match status" value="1"/>
</dbReference>
<evidence type="ECO:0000256" key="8">
    <source>
        <dbReference type="SAM" id="MobiDB-lite"/>
    </source>
</evidence>
<keyword evidence="4 11" id="KW-0808">Transferase</keyword>
<evidence type="ECO:0000256" key="9">
    <source>
        <dbReference type="SAM" id="Phobius"/>
    </source>
</evidence>
<evidence type="ECO:0000256" key="2">
    <source>
        <dbReference type="ARBA" id="ARBA00022475"/>
    </source>
</evidence>
<comment type="caution">
    <text evidence="11">The sequence shown here is derived from an EMBL/GenBank/DDBJ whole genome shotgun (WGS) entry which is preliminary data.</text>
</comment>
<keyword evidence="6 9" id="KW-1133">Transmembrane helix</keyword>
<feature type="transmembrane region" description="Helical" evidence="9">
    <location>
        <begin position="109"/>
        <end position="135"/>
    </location>
</feature>
<dbReference type="GO" id="GO:0009103">
    <property type="term" value="P:lipopolysaccharide biosynthetic process"/>
    <property type="evidence" value="ECO:0007669"/>
    <property type="project" value="UniProtKB-ARBA"/>
</dbReference>
<dbReference type="GO" id="GO:0010041">
    <property type="term" value="P:response to iron(III) ion"/>
    <property type="evidence" value="ECO:0007669"/>
    <property type="project" value="TreeGrafter"/>
</dbReference>
<feature type="transmembrane region" description="Helical" evidence="9">
    <location>
        <begin position="433"/>
        <end position="458"/>
    </location>
</feature>
<feature type="transmembrane region" description="Helical" evidence="9">
    <location>
        <begin position="12"/>
        <end position="28"/>
    </location>
</feature>
<feature type="transmembrane region" description="Helical" evidence="9">
    <location>
        <begin position="326"/>
        <end position="348"/>
    </location>
</feature>
<accession>A0A6B3N231</accession>
<dbReference type="InterPro" id="IPR038731">
    <property type="entry name" value="RgtA/B/C-like"/>
</dbReference>
<evidence type="ECO:0000256" key="7">
    <source>
        <dbReference type="ARBA" id="ARBA00023136"/>
    </source>
</evidence>
<gene>
    <name evidence="11" type="ORF">F6J89_06060</name>
</gene>
<feature type="region of interest" description="Disordered" evidence="8">
    <location>
        <begin position="390"/>
        <end position="412"/>
    </location>
</feature>
<dbReference type="PANTHER" id="PTHR33908:SF3">
    <property type="entry name" value="UNDECAPRENYL PHOSPHATE-ALPHA-4-AMINO-4-DEOXY-L-ARABINOSE ARABINOSYL TRANSFERASE"/>
    <property type="match status" value="1"/>
</dbReference>
<evidence type="ECO:0000256" key="5">
    <source>
        <dbReference type="ARBA" id="ARBA00022692"/>
    </source>
</evidence>
<feature type="transmembrane region" description="Helical" evidence="9">
    <location>
        <begin position="303"/>
        <end position="320"/>
    </location>
</feature>
<feature type="domain" description="Glycosyltransferase RgtA/B/C/D-like" evidence="10">
    <location>
        <begin position="95"/>
        <end position="254"/>
    </location>
</feature>
<reference evidence="11" key="1">
    <citation type="submission" date="2019-11" db="EMBL/GenBank/DDBJ databases">
        <title>Genomic insights into an expanded diversity of filamentous marine cyanobacteria reveals the extraordinary biosynthetic potential of Moorea and Okeania.</title>
        <authorList>
            <person name="Ferreira Leao T."/>
            <person name="Wang M."/>
            <person name="Moss N."/>
            <person name="Da Silva R."/>
            <person name="Sanders J."/>
            <person name="Nurk S."/>
            <person name="Gurevich A."/>
            <person name="Humphrey G."/>
            <person name="Reher R."/>
            <person name="Zhu Q."/>
            <person name="Belda-Ferre P."/>
            <person name="Glukhov E."/>
            <person name="Rex R."/>
            <person name="Dorrestein P.C."/>
            <person name="Knight R."/>
            <person name="Pevzner P."/>
            <person name="Gerwick W.H."/>
            <person name="Gerwick L."/>
        </authorList>
    </citation>
    <scope>NUCLEOTIDE SEQUENCE</scope>
    <source>
        <strain evidence="11">SIO1C4</strain>
    </source>
</reference>
<keyword evidence="7 9" id="KW-0472">Membrane</keyword>
<protein>
    <submittedName>
        <fullName evidence="11">Phospholipid carrier-dependent glycosyltransferase</fullName>
    </submittedName>
</protein>
<evidence type="ECO:0000256" key="4">
    <source>
        <dbReference type="ARBA" id="ARBA00022679"/>
    </source>
</evidence>
<comment type="subcellular location">
    <subcellularLocation>
        <location evidence="1">Cell membrane</location>
        <topology evidence="1">Multi-pass membrane protein</topology>
    </subcellularLocation>
</comment>
<feature type="transmembrane region" description="Helical" evidence="9">
    <location>
        <begin position="237"/>
        <end position="260"/>
    </location>
</feature>
<dbReference type="AlphaFoldDB" id="A0A6B3N231"/>
<feature type="transmembrane region" description="Helical" evidence="9">
    <location>
        <begin position="355"/>
        <end position="374"/>
    </location>
</feature>
<evidence type="ECO:0000256" key="3">
    <source>
        <dbReference type="ARBA" id="ARBA00022676"/>
    </source>
</evidence>
<keyword evidence="2" id="KW-1003">Cell membrane</keyword>
<name>A0A6B3N231_9CYAN</name>
<proteinExistence type="predicted"/>
<evidence type="ECO:0000256" key="6">
    <source>
        <dbReference type="ARBA" id="ARBA00022989"/>
    </source>
</evidence>
<feature type="transmembrane region" description="Helical" evidence="9">
    <location>
        <begin position="141"/>
        <end position="162"/>
    </location>
</feature>
<dbReference type="GO" id="GO:0005886">
    <property type="term" value="C:plasma membrane"/>
    <property type="evidence" value="ECO:0007669"/>
    <property type="project" value="UniProtKB-SubCell"/>
</dbReference>
<dbReference type="PANTHER" id="PTHR33908">
    <property type="entry name" value="MANNOSYLTRANSFERASE YKCB-RELATED"/>
    <property type="match status" value="1"/>
</dbReference>
<evidence type="ECO:0000256" key="1">
    <source>
        <dbReference type="ARBA" id="ARBA00004651"/>
    </source>
</evidence>
<feature type="transmembrane region" description="Helical" evidence="9">
    <location>
        <begin position="206"/>
        <end position="225"/>
    </location>
</feature>
<evidence type="ECO:0000259" key="10">
    <source>
        <dbReference type="Pfam" id="PF13231"/>
    </source>
</evidence>
<sequence>MNKRVLKRHWLRNLIAILLVLGIFFRFYNLERKVYWYDETMTSLRISGYTQTELVQQIFDGSPISVEQLLGQYQYPNPTKNLTDTLNALAGNPEHSPLYYWMARFWLQIFGNSIVTIRALSAVISLLAIPCVYWLCRELFNSSVTAWVGAAIISISPFHVLYGQEAREYSLWTVTILFSCAALLRAKRLNNWSSWVIYGLSVALGLYAHPFSGFVLLGHGIYILLTATRRWGKQLGAFLLSSIVGFLLFVPWMVIVIANFSKFLDNTASVTVSRSGFLPLFWGLNLSRIFLDFNQGTSPFSPLHYLAALLAIYALYHLYRHTPLETWLFIITLIGVTGTAIIAPDLILGGRRSSITRYAIPCYLGIQIAVAYLISSKCLGVNCFRDRERGRGGEGEMGRWGEGERGRHGEGETRIKRDKQILGLSTTGNYQRWQYVAIVLIISGVLSCLVSSQIPVWWHKSYAKSRYNPQIVRLVNQTEQPLLISDEIPGRILSLCHWLKPDVQLQLVVEPNIPEIADGFKNVFLYRPSETLKQGIEEKYNSKLEPAYKSWLWKLEKTG</sequence>
<evidence type="ECO:0000313" key="11">
    <source>
        <dbReference type="EMBL" id="NER27199.1"/>
    </source>
</evidence>
<dbReference type="EMBL" id="JAAHFQ010000080">
    <property type="protein sequence ID" value="NER27199.1"/>
    <property type="molecule type" value="Genomic_DNA"/>
</dbReference>
<keyword evidence="3" id="KW-0328">Glycosyltransferase</keyword>